<proteinExistence type="inferred from homology"/>
<dbReference type="SUPFAM" id="SSF46785">
    <property type="entry name" value="Winged helix' DNA-binding domain"/>
    <property type="match status" value="1"/>
</dbReference>
<evidence type="ECO:0000256" key="2">
    <source>
        <dbReference type="ARBA" id="ARBA00023015"/>
    </source>
</evidence>
<dbReference type="GO" id="GO:0006351">
    <property type="term" value="P:DNA-templated transcription"/>
    <property type="evidence" value="ECO:0007669"/>
    <property type="project" value="TreeGrafter"/>
</dbReference>
<evidence type="ECO:0000313" key="6">
    <source>
        <dbReference type="EMBL" id="GIL40217.1"/>
    </source>
</evidence>
<reference evidence="6" key="1">
    <citation type="submission" date="2021-02" db="EMBL/GenBank/DDBJ databases">
        <title>Genome sequence of Rhodospirillales sp. strain TMPK1 isolated from soil.</title>
        <authorList>
            <person name="Nakai R."/>
            <person name="Kusada H."/>
            <person name="Tamaki H."/>
        </authorList>
    </citation>
    <scope>NUCLEOTIDE SEQUENCE</scope>
    <source>
        <strain evidence="6">TMPK1</strain>
    </source>
</reference>
<dbReference type="NCBIfam" id="NF008352">
    <property type="entry name" value="PRK11139.1"/>
    <property type="match status" value="1"/>
</dbReference>
<dbReference type="FunFam" id="1.10.10.10:FF:000038">
    <property type="entry name" value="Glycine cleavage system transcriptional activator"/>
    <property type="match status" value="1"/>
</dbReference>
<dbReference type="EMBL" id="BOPV01000001">
    <property type="protein sequence ID" value="GIL40217.1"/>
    <property type="molecule type" value="Genomic_DNA"/>
</dbReference>
<dbReference type="InterPro" id="IPR000847">
    <property type="entry name" value="LysR_HTH_N"/>
</dbReference>
<dbReference type="Gene3D" id="1.10.10.10">
    <property type="entry name" value="Winged helix-like DNA-binding domain superfamily/Winged helix DNA-binding domain"/>
    <property type="match status" value="1"/>
</dbReference>
<dbReference type="RefSeq" id="WP_420243325.1">
    <property type="nucleotide sequence ID" value="NZ_BOPV01000001.1"/>
</dbReference>
<evidence type="ECO:0000313" key="7">
    <source>
        <dbReference type="Proteomes" id="UP000681075"/>
    </source>
</evidence>
<gene>
    <name evidence="6" type="ORF">TMPK1_24540</name>
</gene>
<dbReference type="SUPFAM" id="SSF53850">
    <property type="entry name" value="Periplasmic binding protein-like II"/>
    <property type="match status" value="1"/>
</dbReference>
<dbReference type="PANTHER" id="PTHR30537:SF26">
    <property type="entry name" value="GLYCINE CLEAVAGE SYSTEM TRANSCRIPTIONAL ACTIVATOR"/>
    <property type="match status" value="1"/>
</dbReference>
<keyword evidence="4" id="KW-0804">Transcription</keyword>
<dbReference type="Pfam" id="PF03466">
    <property type="entry name" value="LysR_substrate"/>
    <property type="match status" value="1"/>
</dbReference>
<dbReference type="InterPro" id="IPR036388">
    <property type="entry name" value="WH-like_DNA-bd_sf"/>
</dbReference>
<evidence type="ECO:0000256" key="4">
    <source>
        <dbReference type="ARBA" id="ARBA00023163"/>
    </source>
</evidence>
<dbReference type="Proteomes" id="UP000681075">
    <property type="component" value="Unassembled WGS sequence"/>
</dbReference>
<dbReference type="PROSITE" id="PS50931">
    <property type="entry name" value="HTH_LYSR"/>
    <property type="match status" value="1"/>
</dbReference>
<keyword evidence="2" id="KW-0805">Transcription regulation</keyword>
<dbReference type="Gene3D" id="3.40.190.10">
    <property type="entry name" value="Periplasmic binding protein-like II"/>
    <property type="match status" value="2"/>
</dbReference>
<dbReference type="PANTHER" id="PTHR30537">
    <property type="entry name" value="HTH-TYPE TRANSCRIPTIONAL REGULATOR"/>
    <property type="match status" value="1"/>
</dbReference>
<dbReference type="AlphaFoldDB" id="A0A8S8XFL7"/>
<dbReference type="GO" id="GO:0003700">
    <property type="term" value="F:DNA-binding transcription factor activity"/>
    <property type="evidence" value="ECO:0007669"/>
    <property type="project" value="InterPro"/>
</dbReference>
<dbReference type="InterPro" id="IPR058163">
    <property type="entry name" value="LysR-type_TF_proteobact-type"/>
</dbReference>
<comment type="similarity">
    <text evidence="1">Belongs to the LysR transcriptional regulatory family.</text>
</comment>
<dbReference type="InterPro" id="IPR036390">
    <property type="entry name" value="WH_DNA-bd_sf"/>
</dbReference>
<dbReference type="Pfam" id="PF00126">
    <property type="entry name" value="HTH_1"/>
    <property type="match status" value="1"/>
</dbReference>
<feature type="domain" description="HTH lysR-type" evidence="5">
    <location>
        <begin position="6"/>
        <end position="63"/>
    </location>
</feature>
<name>A0A8S8XFL7_9PROT</name>
<dbReference type="InterPro" id="IPR005119">
    <property type="entry name" value="LysR_subst-bd"/>
</dbReference>
<dbReference type="PRINTS" id="PR00039">
    <property type="entry name" value="HTHLYSR"/>
</dbReference>
<evidence type="ECO:0000256" key="3">
    <source>
        <dbReference type="ARBA" id="ARBA00023125"/>
    </source>
</evidence>
<dbReference type="GO" id="GO:0043565">
    <property type="term" value="F:sequence-specific DNA binding"/>
    <property type="evidence" value="ECO:0007669"/>
    <property type="project" value="TreeGrafter"/>
</dbReference>
<sequence length="301" mass="33125">MSKPLPPLNTFRVFEAAARHLSFTQAASELGMTQAAVSYQIKLLEDRLGVALFRRLTRQLALTDAGQKLSPVVTETFQRLRTAISDLTEGAEGVLSISSINTFATNWLVPRLGRFQVAQPKIAVRLEANARLVDFAREDVDVGIRGGAGRWPGLVAVPLMTVELSPMVAPALLAKVGGVTRPRDLLQLPLLAPDEENWERWFDAAGEPVQLQPTGPFSTFETQHMLGQAAMSGQGVALLTVGMFGDELEQGRLVQPFATSVRLEQGYFLVYPESRANTPKIRAFEDWIITELMQDRARRAA</sequence>
<evidence type="ECO:0000259" key="5">
    <source>
        <dbReference type="PROSITE" id="PS50931"/>
    </source>
</evidence>
<keyword evidence="3" id="KW-0238">DNA-binding</keyword>
<comment type="caution">
    <text evidence="6">The sequence shown here is derived from an EMBL/GenBank/DDBJ whole genome shotgun (WGS) entry which is preliminary data.</text>
</comment>
<organism evidence="6 7">
    <name type="scientific">Roseiterribacter gracilis</name>
    <dbReference type="NCBI Taxonomy" id="2812848"/>
    <lineage>
        <taxon>Bacteria</taxon>
        <taxon>Pseudomonadati</taxon>
        <taxon>Pseudomonadota</taxon>
        <taxon>Alphaproteobacteria</taxon>
        <taxon>Rhodospirillales</taxon>
        <taxon>Roseiterribacteraceae</taxon>
        <taxon>Roseiterribacter</taxon>
    </lineage>
</organism>
<dbReference type="CDD" id="cd08432">
    <property type="entry name" value="PBP2_GcdR_TrpI_HvrB_AmpR_like"/>
    <property type="match status" value="1"/>
</dbReference>
<protein>
    <submittedName>
        <fullName evidence="6">LysR family transcriptional regulator</fullName>
    </submittedName>
</protein>
<accession>A0A8S8XFL7</accession>
<keyword evidence="7" id="KW-1185">Reference proteome</keyword>
<evidence type="ECO:0000256" key="1">
    <source>
        <dbReference type="ARBA" id="ARBA00009437"/>
    </source>
</evidence>